<reference evidence="1" key="1">
    <citation type="submission" date="2023-07" db="EMBL/GenBank/DDBJ databases">
        <title>Black Yeasts Isolated from many extreme environments.</title>
        <authorList>
            <person name="Coleine C."/>
            <person name="Stajich J.E."/>
            <person name="Selbmann L."/>
        </authorList>
    </citation>
    <scope>NUCLEOTIDE SEQUENCE</scope>
    <source>
        <strain evidence="1">CCFEE 5714</strain>
    </source>
</reference>
<evidence type="ECO:0000313" key="2">
    <source>
        <dbReference type="Proteomes" id="UP001281147"/>
    </source>
</evidence>
<gene>
    <name evidence="1" type="ORF">LTR37_005593</name>
</gene>
<sequence>MGNIHSGVRWADPYGSMGRDPGFGNSFGDPFTMPGMQGVPGMRGGTPADYRRGRRGTMPQAGGQGMTDPFPTRLNGGGANPFQGYRPVGGGGANPFQDPMMGGGANPLQPGRRFGRRNNPFRNPTMSGGANPFQQGISGGQGGLDPMSMMGGQGQGPPDLMMSMMGGQGQGQLNPMMSKMNPMGGGGGGFGGGGFGGGGYGGGGM</sequence>
<keyword evidence="2" id="KW-1185">Reference proteome</keyword>
<comment type="caution">
    <text evidence="1">The sequence shown here is derived from an EMBL/GenBank/DDBJ whole genome shotgun (WGS) entry which is preliminary data.</text>
</comment>
<protein>
    <submittedName>
        <fullName evidence="1">Uncharacterized protein</fullName>
    </submittedName>
</protein>
<organism evidence="1 2">
    <name type="scientific">Vermiconidia calcicola</name>
    <dbReference type="NCBI Taxonomy" id="1690605"/>
    <lineage>
        <taxon>Eukaryota</taxon>
        <taxon>Fungi</taxon>
        <taxon>Dikarya</taxon>
        <taxon>Ascomycota</taxon>
        <taxon>Pezizomycotina</taxon>
        <taxon>Dothideomycetes</taxon>
        <taxon>Dothideomycetidae</taxon>
        <taxon>Mycosphaerellales</taxon>
        <taxon>Extremaceae</taxon>
        <taxon>Vermiconidia</taxon>
    </lineage>
</organism>
<evidence type="ECO:0000313" key="1">
    <source>
        <dbReference type="EMBL" id="KAK3717822.1"/>
    </source>
</evidence>
<name>A0ACC3NJB7_9PEZI</name>
<proteinExistence type="predicted"/>
<dbReference type="Proteomes" id="UP001281147">
    <property type="component" value="Unassembled WGS sequence"/>
</dbReference>
<dbReference type="EMBL" id="JAUTXU010000035">
    <property type="protein sequence ID" value="KAK3717822.1"/>
    <property type="molecule type" value="Genomic_DNA"/>
</dbReference>
<accession>A0ACC3NJB7</accession>